<feature type="domain" description="LIM zinc-binding" evidence="14">
    <location>
        <begin position="374"/>
        <end position="433"/>
    </location>
</feature>
<dbReference type="FunFam" id="2.10.110.10:FF:000009">
    <property type="entry name" value="Paxillin isoform 1"/>
    <property type="match status" value="1"/>
</dbReference>
<name>A0A6P3RN18_PTEVA</name>
<evidence type="ECO:0000313" key="16">
    <source>
        <dbReference type="RefSeq" id="XP_011384038.1"/>
    </source>
</evidence>
<evidence type="ECO:0000256" key="8">
    <source>
        <dbReference type="ARBA" id="ARBA00022833"/>
    </source>
</evidence>
<dbReference type="GO" id="GO:0005925">
    <property type="term" value="C:focal adhesion"/>
    <property type="evidence" value="ECO:0007669"/>
    <property type="project" value="UniProtKB-SubCell"/>
</dbReference>
<dbReference type="Gene3D" id="2.10.110.10">
    <property type="entry name" value="Cysteine Rich Protein"/>
    <property type="match status" value="4"/>
</dbReference>
<comment type="similarity">
    <text evidence="3 11">Belongs to the paxillin family.</text>
</comment>
<evidence type="ECO:0000256" key="4">
    <source>
        <dbReference type="ARBA" id="ARBA00022490"/>
    </source>
</evidence>
<organism evidence="15 16">
    <name type="scientific">Pteropus vampyrus</name>
    <name type="common">Large flying fox</name>
    <dbReference type="NCBI Taxonomy" id="132908"/>
    <lineage>
        <taxon>Eukaryota</taxon>
        <taxon>Metazoa</taxon>
        <taxon>Chordata</taxon>
        <taxon>Craniata</taxon>
        <taxon>Vertebrata</taxon>
        <taxon>Euteleostomi</taxon>
        <taxon>Mammalia</taxon>
        <taxon>Eutheria</taxon>
        <taxon>Laurasiatheria</taxon>
        <taxon>Chiroptera</taxon>
        <taxon>Yinpterochiroptera</taxon>
        <taxon>Pteropodoidea</taxon>
        <taxon>Pteropodidae</taxon>
        <taxon>Pteropodinae</taxon>
        <taxon>Pteropus</taxon>
    </lineage>
</organism>
<evidence type="ECO:0000256" key="7">
    <source>
        <dbReference type="ARBA" id="ARBA00022737"/>
    </source>
</evidence>
<keyword evidence="15" id="KW-1185">Reference proteome</keyword>
<evidence type="ECO:0000256" key="9">
    <source>
        <dbReference type="ARBA" id="ARBA00022949"/>
    </source>
</evidence>
<dbReference type="SMART" id="SM00132">
    <property type="entry name" value="LIM"/>
    <property type="match status" value="4"/>
</dbReference>
<feature type="compositionally biased region" description="Basic and acidic residues" evidence="13">
    <location>
        <begin position="99"/>
        <end position="110"/>
    </location>
</feature>
<dbReference type="GO" id="GO:0043542">
    <property type="term" value="P:endothelial cell migration"/>
    <property type="evidence" value="ECO:0007669"/>
    <property type="project" value="TreeGrafter"/>
</dbReference>
<dbReference type="Proteomes" id="UP000515202">
    <property type="component" value="Unplaced"/>
</dbReference>
<dbReference type="Pfam" id="PF00412">
    <property type="entry name" value="LIM"/>
    <property type="match status" value="4"/>
</dbReference>
<accession>A0A6P3RN18</accession>
<feature type="region of interest" description="Disordered" evidence="13">
    <location>
        <begin position="85"/>
        <end position="126"/>
    </location>
</feature>
<evidence type="ECO:0000256" key="6">
    <source>
        <dbReference type="ARBA" id="ARBA00022723"/>
    </source>
</evidence>
<dbReference type="FunFam" id="2.10.110.10:FF:000008">
    <property type="entry name" value="Paxillin isoform 1"/>
    <property type="match status" value="1"/>
</dbReference>
<feature type="compositionally biased region" description="Polar residues" evidence="13">
    <location>
        <begin position="112"/>
        <end position="124"/>
    </location>
</feature>
<keyword evidence="5" id="KW-0597">Phosphoprotein</keyword>
<dbReference type="GO" id="GO:0005737">
    <property type="term" value="C:cytoplasm"/>
    <property type="evidence" value="ECO:0007669"/>
    <property type="project" value="UniProtKB-SubCell"/>
</dbReference>
<proteinExistence type="inferred from homology"/>
<dbReference type="KEGG" id="pvp:105309553"/>
<keyword evidence="7" id="KW-0677">Repeat</keyword>
<feature type="domain" description="LIM zinc-binding" evidence="14">
    <location>
        <begin position="256"/>
        <end position="315"/>
    </location>
</feature>
<dbReference type="CDD" id="cd09339">
    <property type="entry name" value="LIM4_Paxillin_like"/>
    <property type="match status" value="1"/>
</dbReference>
<dbReference type="GO" id="GO:0034446">
    <property type="term" value="P:substrate adhesion-dependent cell spreading"/>
    <property type="evidence" value="ECO:0007669"/>
    <property type="project" value="TreeGrafter"/>
</dbReference>
<evidence type="ECO:0000256" key="5">
    <source>
        <dbReference type="ARBA" id="ARBA00022553"/>
    </source>
</evidence>
<dbReference type="PIRSF" id="PIRSF037881">
    <property type="entry name" value="Leupaxin"/>
    <property type="match status" value="1"/>
</dbReference>
<dbReference type="PANTHER" id="PTHR24216">
    <property type="entry name" value="PAXILLIN-RELATED"/>
    <property type="match status" value="1"/>
</dbReference>
<dbReference type="InterPro" id="IPR001781">
    <property type="entry name" value="Znf_LIM"/>
</dbReference>
<keyword evidence="4" id="KW-0963">Cytoplasm</keyword>
<dbReference type="SUPFAM" id="SSF57716">
    <property type="entry name" value="Glucocorticoid receptor-like (DNA-binding domain)"/>
    <property type="match status" value="5"/>
</dbReference>
<keyword evidence="6 12" id="KW-0479">Metal-binding</keyword>
<dbReference type="GO" id="GO:0007179">
    <property type="term" value="P:transforming growth factor beta receptor signaling pathway"/>
    <property type="evidence" value="ECO:0007669"/>
    <property type="project" value="TreeGrafter"/>
</dbReference>
<dbReference type="OrthoDB" id="15567at2759"/>
<dbReference type="InterPro" id="IPR017305">
    <property type="entry name" value="Tgfb1i1/Leupaxin/TGFB1I1"/>
</dbReference>
<dbReference type="GO" id="GO:0046872">
    <property type="term" value="F:metal ion binding"/>
    <property type="evidence" value="ECO:0007669"/>
    <property type="project" value="UniProtKB-KW"/>
</dbReference>
<dbReference type="CTD" id="9404"/>
<evidence type="ECO:0000256" key="2">
    <source>
        <dbReference type="ARBA" id="ARBA00004496"/>
    </source>
</evidence>
<evidence type="ECO:0000256" key="13">
    <source>
        <dbReference type="SAM" id="MobiDB-lite"/>
    </source>
</evidence>
<evidence type="ECO:0000256" key="11">
    <source>
        <dbReference type="PIRNR" id="PIRNR037881"/>
    </source>
</evidence>
<evidence type="ECO:0000256" key="12">
    <source>
        <dbReference type="PROSITE-ProRule" id="PRU00125"/>
    </source>
</evidence>
<keyword evidence="8 12" id="KW-0862">Zinc</keyword>
<evidence type="ECO:0000256" key="1">
    <source>
        <dbReference type="ARBA" id="ARBA00004246"/>
    </source>
</evidence>
<dbReference type="RefSeq" id="XP_011384038.1">
    <property type="nucleotide sequence ID" value="XM_011385736.2"/>
</dbReference>
<keyword evidence="9" id="KW-0965">Cell junction</keyword>
<dbReference type="PROSITE" id="PS50023">
    <property type="entry name" value="LIM_DOMAIN_2"/>
    <property type="match status" value="4"/>
</dbReference>
<dbReference type="CDD" id="cd09408">
    <property type="entry name" value="LIM2_Leupaxin"/>
    <property type="match status" value="1"/>
</dbReference>
<gene>
    <name evidence="16" type="primary">LPXN</name>
</gene>
<evidence type="ECO:0000256" key="10">
    <source>
        <dbReference type="ARBA" id="ARBA00023038"/>
    </source>
</evidence>
<feature type="domain" description="LIM zinc-binding" evidence="14">
    <location>
        <begin position="316"/>
        <end position="373"/>
    </location>
</feature>
<sequence length="492" mass="54830">MTRVTNPKRLKISLTLPAPKPPASAVFKCFCCTGNRLAALSEFVATRHTPRRHLTTSVAREHLGCVTMEELDALLEELERSTLQDSDEYSSLAPLPVDQHSKKESDRAETSEILSVQDGTSSLPATEAPGCPPCSSFYLDQVTPDICKLFSPPISPHSRIPFSVQLVYTTSIQEPNVYSEIQERKESPPPPKTSAATQLDELMAHLCEMQAKVAVKADDSKKHLPDKQDHKASLDSMLGGLEQELQDLGIATVPKGHCASCRKPIAGKVIHALGQAWHPEHFVCSHCKEEIGSSPFFERSGLAYCSEDYHHLFSPRCAYCAAPILDKVLTAMNQTWHPEHFFCSHCGEVFGAEGFHEKDKKPYCRKDFLAMFSPKCGGCNRPVLENYLSAMDAVWHPECFVCGDCFSSFSTGSFFELDGRPFCELHYHHRRGTLCYGCGQPITGRCISAMGHKFHPEHFVCAFCLTQLSKGIFKEQNDKTYCQPCFNKLFPL</sequence>
<dbReference type="FunFam" id="2.10.110.10:FF:000018">
    <property type="entry name" value="Paxillin isoform 1"/>
    <property type="match status" value="1"/>
</dbReference>
<dbReference type="AlphaFoldDB" id="A0A6P3RN18"/>
<evidence type="ECO:0000259" key="14">
    <source>
        <dbReference type="PROSITE" id="PS50023"/>
    </source>
</evidence>
<dbReference type="PROSITE" id="PS00478">
    <property type="entry name" value="LIM_DOMAIN_1"/>
    <property type="match status" value="2"/>
</dbReference>
<evidence type="ECO:0000256" key="3">
    <source>
        <dbReference type="ARBA" id="ARBA00005813"/>
    </source>
</evidence>
<feature type="domain" description="LIM zinc-binding" evidence="14">
    <location>
        <begin position="434"/>
        <end position="492"/>
    </location>
</feature>
<evidence type="ECO:0000313" key="15">
    <source>
        <dbReference type="Proteomes" id="UP000515202"/>
    </source>
</evidence>
<dbReference type="GeneID" id="105309553"/>
<dbReference type="PANTHER" id="PTHR24216:SF23">
    <property type="entry name" value="LEUPAXIN"/>
    <property type="match status" value="1"/>
</dbReference>
<reference evidence="16" key="1">
    <citation type="submission" date="2025-08" db="UniProtKB">
        <authorList>
            <consortium name="RefSeq"/>
        </authorList>
    </citation>
    <scope>IDENTIFICATION</scope>
    <source>
        <tissue evidence="16">Kidney</tissue>
    </source>
</reference>
<dbReference type="FunFam" id="2.10.110.10:FF:000012">
    <property type="entry name" value="Paxillin isoform 1"/>
    <property type="match status" value="1"/>
</dbReference>
<comment type="subcellular location">
    <subcellularLocation>
        <location evidence="1">Cell junction</location>
        <location evidence="1">Focal adhesion</location>
    </subcellularLocation>
    <subcellularLocation>
        <location evidence="2">Cytoplasm</location>
    </subcellularLocation>
</comment>
<dbReference type="GO" id="GO:0005856">
    <property type="term" value="C:cytoskeleton"/>
    <property type="evidence" value="ECO:0007669"/>
    <property type="project" value="UniProtKB-UniRule"/>
</dbReference>
<dbReference type="GO" id="GO:0050859">
    <property type="term" value="P:negative regulation of B cell receptor signaling pathway"/>
    <property type="evidence" value="ECO:0007669"/>
    <property type="project" value="TreeGrafter"/>
</dbReference>
<keyword evidence="10 11" id="KW-0440">LIM domain</keyword>
<protein>
    <submittedName>
        <fullName evidence="16">Leupaxin isoform X1</fullName>
    </submittedName>
</protein>